<dbReference type="EMBL" id="ML977312">
    <property type="protein sequence ID" value="KAF2121277.1"/>
    <property type="molecule type" value="Genomic_DNA"/>
</dbReference>
<evidence type="ECO:0000256" key="10">
    <source>
        <dbReference type="ARBA" id="ARBA00023239"/>
    </source>
</evidence>
<evidence type="ECO:0000256" key="8">
    <source>
        <dbReference type="ARBA" id="ARBA00022729"/>
    </source>
</evidence>
<keyword evidence="9" id="KW-0106">Calcium</keyword>
<name>A0A6A5ZQY1_9PLEO</name>
<evidence type="ECO:0000256" key="9">
    <source>
        <dbReference type="ARBA" id="ARBA00022837"/>
    </source>
</evidence>
<keyword evidence="11" id="KW-0624">Polysaccharide degradation</keyword>
<dbReference type="Gene3D" id="2.160.20.10">
    <property type="entry name" value="Single-stranded right-handed beta-helix, Pectin lyase-like"/>
    <property type="match status" value="1"/>
</dbReference>
<evidence type="ECO:0000256" key="1">
    <source>
        <dbReference type="ARBA" id="ARBA00000695"/>
    </source>
</evidence>
<dbReference type="InterPro" id="IPR045032">
    <property type="entry name" value="PEL"/>
</dbReference>
<gene>
    <name evidence="14" type="ORF">BDV96DRAFT_640673</name>
</gene>
<dbReference type="PANTHER" id="PTHR31683">
    <property type="entry name" value="PECTATE LYASE 18-RELATED"/>
    <property type="match status" value="1"/>
</dbReference>
<evidence type="ECO:0000313" key="14">
    <source>
        <dbReference type="EMBL" id="KAF2121277.1"/>
    </source>
</evidence>
<organism evidence="14 15">
    <name type="scientific">Lophiotrema nucula</name>
    <dbReference type="NCBI Taxonomy" id="690887"/>
    <lineage>
        <taxon>Eukaryota</taxon>
        <taxon>Fungi</taxon>
        <taxon>Dikarya</taxon>
        <taxon>Ascomycota</taxon>
        <taxon>Pezizomycotina</taxon>
        <taxon>Dothideomycetes</taxon>
        <taxon>Pleosporomycetidae</taxon>
        <taxon>Pleosporales</taxon>
        <taxon>Lophiotremataceae</taxon>
        <taxon>Lophiotrema</taxon>
    </lineage>
</organism>
<dbReference type="FunFam" id="2.160.20.10:FF:000036">
    <property type="entry name" value="Pectate lyase A"/>
    <property type="match status" value="1"/>
</dbReference>
<comment type="catalytic activity">
    <reaction evidence="1">
        <text>Eliminative cleavage of (1-&gt;4)-alpha-D-galacturonan to give oligosaccharides with 4-deoxy-alpha-D-galact-4-enuronosyl groups at their non-reducing ends.</text>
        <dbReference type="EC" id="4.2.2.2"/>
    </reaction>
</comment>
<keyword evidence="8 12" id="KW-0732">Signal</keyword>
<dbReference type="InterPro" id="IPR002022">
    <property type="entry name" value="Pec_lyase"/>
</dbReference>
<sequence>MKLSILASLGLSALALAAPTRTVEKRGTLAKRAASITDVPSTGYATENGGTTGGKGGSTTTVSSFAQFTAAVADDTARIVIVSGPITSTGNVKIGSNKSVIGKDSSAKLTGFTLTVKEKKNVIIRNLAISKVVGGDAVAIQLATNVWIDHLDLSSDRDHDKDYYDGLLDITHAGDFVTVSNTYFHDHWKCSLVGHSDNNAAEDTGHLRVTYHNNYWSNINSRGPSLRFGTGHIFNNYYENVSDGINTRDGAQVLVQNNVFVGSSKPLYSTDDGYAVANGNDFGTGSNAALAGTLTSVPYKVPTLLAASAVKAAVVGVAGNTLSF</sequence>
<dbReference type="InterPro" id="IPR012334">
    <property type="entry name" value="Pectin_lyas_fold"/>
</dbReference>
<dbReference type="Pfam" id="PF00544">
    <property type="entry name" value="Pectate_lyase_4"/>
    <property type="match status" value="1"/>
</dbReference>
<dbReference type="GO" id="GO:0005576">
    <property type="term" value="C:extracellular region"/>
    <property type="evidence" value="ECO:0007669"/>
    <property type="project" value="UniProtKB-SubCell"/>
</dbReference>
<keyword evidence="10 11" id="KW-0456">Lyase</keyword>
<evidence type="ECO:0000256" key="5">
    <source>
        <dbReference type="ARBA" id="ARBA00012272"/>
    </source>
</evidence>
<dbReference type="AlphaFoldDB" id="A0A6A5ZQY1"/>
<feature type="domain" description="Pectate lyase" evidence="13">
    <location>
        <begin position="55"/>
        <end position="266"/>
    </location>
</feature>
<evidence type="ECO:0000256" key="11">
    <source>
        <dbReference type="RuleBase" id="RU361173"/>
    </source>
</evidence>
<dbReference type="Proteomes" id="UP000799770">
    <property type="component" value="Unassembled WGS sequence"/>
</dbReference>
<dbReference type="GO" id="GO:0046872">
    <property type="term" value="F:metal ion binding"/>
    <property type="evidence" value="ECO:0007669"/>
    <property type="project" value="UniProtKB-KW"/>
</dbReference>
<keyword evidence="7" id="KW-0479">Metal-binding</keyword>
<comment type="cofactor">
    <cofactor evidence="2">
        <name>Ca(2+)</name>
        <dbReference type="ChEBI" id="CHEBI:29108"/>
    </cofactor>
</comment>
<keyword evidence="15" id="KW-1185">Reference proteome</keyword>
<evidence type="ECO:0000256" key="7">
    <source>
        <dbReference type="ARBA" id="ARBA00022723"/>
    </source>
</evidence>
<dbReference type="EC" id="4.2.2.2" evidence="5"/>
<evidence type="ECO:0000256" key="6">
    <source>
        <dbReference type="ARBA" id="ARBA00022525"/>
    </source>
</evidence>
<accession>A0A6A5ZQY1</accession>
<evidence type="ECO:0000256" key="12">
    <source>
        <dbReference type="SAM" id="SignalP"/>
    </source>
</evidence>
<dbReference type="GO" id="GO:0030570">
    <property type="term" value="F:pectate lyase activity"/>
    <property type="evidence" value="ECO:0007669"/>
    <property type="project" value="UniProtKB-EC"/>
</dbReference>
<dbReference type="InterPro" id="IPR011050">
    <property type="entry name" value="Pectin_lyase_fold/virulence"/>
</dbReference>
<dbReference type="SMART" id="SM00656">
    <property type="entry name" value="Amb_all"/>
    <property type="match status" value="1"/>
</dbReference>
<evidence type="ECO:0000313" key="15">
    <source>
        <dbReference type="Proteomes" id="UP000799770"/>
    </source>
</evidence>
<feature type="signal peptide" evidence="12">
    <location>
        <begin position="1"/>
        <end position="17"/>
    </location>
</feature>
<keyword evidence="11" id="KW-0119">Carbohydrate metabolism</keyword>
<evidence type="ECO:0000259" key="13">
    <source>
        <dbReference type="SMART" id="SM00656"/>
    </source>
</evidence>
<comment type="similarity">
    <text evidence="4 11">Belongs to the polysaccharide lyase 1 family.</text>
</comment>
<evidence type="ECO:0000256" key="3">
    <source>
        <dbReference type="ARBA" id="ARBA00004613"/>
    </source>
</evidence>
<evidence type="ECO:0000256" key="4">
    <source>
        <dbReference type="ARBA" id="ARBA00010980"/>
    </source>
</evidence>
<dbReference type="OrthoDB" id="1637350at2759"/>
<evidence type="ECO:0000256" key="2">
    <source>
        <dbReference type="ARBA" id="ARBA00001913"/>
    </source>
</evidence>
<feature type="chain" id="PRO_5025658159" description="pectate lyase" evidence="12">
    <location>
        <begin position="18"/>
        <end position="324"/>
    </location>
</feature>
<dbReference type="PANTHER" id="PTHR31683:SF18">
    <property type="entry name" value="PECTATE LYASE 21-RELATED"/>
    <property type="match status" value="1"/>
</dbReference>
<proteinExistence type="inferred from homology"/>
<keyword evidence="6 11" id="KW-0964">Secreted</keyword>
<protein>
    <recommendedName>
        <fullName evidence="5">pectate lyase</fullName>
        <ecNumber evidence="5">4.2.2.2</ecNumber>
    </recommendedName>
</protein>
<reference evidence="14" key="1">
    <citation type="journal article" date="2020" name="Stud. Mycol.">
        <title>101 Dothideomycetes genomes: a test case for predicting lifestyles and emergence of pathogens.</title>
        <authorList>
            <person name="Haridas S."/>
            <person name="Albert R."/>
            <person name="Binder M."/>
            <person name="Bloem J."/>
            <person name="Labutti K."/>
            <person name="Salamov A."/>
            <person name="Andreopoulos B."/>
            <person name="Baker S."/>
            <person name="Barry K."/>
            <person name="Bills G."/>
            <person name="Bluhm B."/>
            <person name="Cannon C."/>
            <person name="Castanera R."/>
            <person name="Culley D."/>
            <person name="Daum C."/>
            <person name="Ezra D."/>
            <person name="Gonzalez J."/>
            <person name="Henrissat B."/>
            <person name="Kuo A."/>
            <person name="Liang C."/>
            <person name="Lipzen A."/>
            <person name="Lutzoni F."/>
            <person name="Magnuson J."/>
            <person name="Mondo S."/>
            <person name="Nolan M."/>
            <person name="Ohm R."/>
            <person name="Pangilinan J."/>
            <person name="Park H.-J."/>
            <person name="Ramirez L."/>
            <person name="Alfaro M."/>
            <person name="Sun H."/>
            <person name="Tritt A."/>
            <person name="Yoshinaga Y."/>
            <person name="Zwiers L.-H."/>
            <person name="Turgeon B."/>
            <person name="Goodwin S."/>
            <person name="Spatafora J."/>
            <person name="Crous P."/>
            <person name="Grigoriev I."/>
        </authorList>
    </citation>
    <scope>NUCLEOTIDE SEQUENCE</scope>
    <source>
        <strain evidence="14">CBS 627.86</strain>
    </source>
</reference>
<dbReference type="GO" id="GO:0000272">
    <property type="term" value="P:polysaccharide catabolic process"/>
    <property type="evidence" value="ECO:0007669"/>
    <property type="project" value="UniProtKB-KW"/>
</dbReference>
<dbReference type="SUPFAM" id="SSF51126">
    <property type="entry name" value="Pectin lyase-like"/>
    <property type="match status" value="1"/>
</dbReference>
<comment type="subcellular location">
    <subcellularLocation>
        <location evidence="3 11">Secreted</location>
    </subcellularLocation>
</comment>